<dbReference type="EMBL" id="PQFF01000024">
    <property type="protein sequence ID" value="RHZ88092.1"/>
    <property type="molecule type" value="Genomic_DNA"/>
</dbReference>
<accession>A0A397JLA5</accession>
<protein>
    <submittedName>
        <fullName evidence="1">Uncharacterized protein</fullName>
    </submittedName>
</protein>
<sequence length="120" mass="13870">MSRRPQLIAQFIPPSSLPYPPPLTREITFLSYDIYENPNIPVGHPHAGKNGAWCRKKLRKELLSVGWTLNEEYSVISIRSNVSTALLQVVQLQTIFNLHWMPYGVRKMHVMKGVHDRSLY</sequence>
<evidence type="ECO:0000313" key="1">
    <source>
        <dbReference type="EMBL" id="RHZ88092.1"/>
    </source>
</evidence>
<gene>
    <name evidence="1" type="ORF">Glove_26g240</name>
</gene>
<dbReference type="Proteomes" id="UP000266861">
    <property type="component" value="Unassembled WGS sequence"/>
</dbReference>
<comment type="caution">
    <text evidence="1">The sequence shown here is derived from an EMBL/GenBank/DDBJ whole genome shotgun (WGS) entry which is preliminary data.</text>
</comment>
<name>A0A397JLA5_9GLOM</name>
<proteinExistence type="predicted"/>
<dbReference type="AlphaFoldDB" id="A0A397JLA5"/>
<evidence type="ECO:0000313" key="2">
    <source>
        <dbReference type="Proteomes" id="UP000266861"/>
    </source>
</evidence>
<dbReference type="OrthoDB" id="2307943at2759"/>
<keyword evidence="2" id="KW-1185">Reference proteome</keyword>
<reference evidence="1 2" key="1">
    <citation type="submission" date="2018-08" db="EMBL/GenBank/DDBJ databases">
        <title>Genome and evolution of the arbuscular mycorrhizal fungus Diversispora epigaea (formerly Glomus versiforme) and its bacterial endosymbionts.</title>
        <authorList>
            <person name="Sun X."/>
            <person name="Fei Z."/>
            <person name="Harrison M."/>
        </authorList>
    </citation>
    <scope>NUCLEOTIDE SEQUENCE [LARGE SCALE GENOMIC DNA]</scope>
    <source>
        <strain evidence="1 2">IT104</strain>
    </source>
</reference>
<organism evidence="1 2">
    <name type="scientific">Diversispora epigaea</name>
    <dbReference type="NCBI Taxonomy" id="1348612"/>
    <lineage>
        <taxon>Eukaryota</taxon>
        <taxon>Fungi</taxon>
        <taxon>Fungi incertae sedis</taxon>
        <taxon>Mucoromycota</taxon>
        <taxon>Glomeromycotina</taxon>
        <taxon>Glomeromycetes</taxon>
        <taxon>Diversisporales</taxon>
        <taxon>Diversisporaceae</taxon>
        <taxon>Diversispora</taxon>
    </lineage>
</organism>